<reference evidence="4" key="1">
    <citation type="journal article" date="2014" name="Front. Microbiol.">
        <title>High frequency of phylogenetically diverse reductive dehalogenase-homologous genes in deep subseafloor sedimentary metagenomes.</title>
        <authorList>
            <person name="Kawai M."/>
            <person name="Futagami T."/>
            <person name="Toyoda A."/>
            <person name="Takaki Y."/>
            <person name="Nishi S."/>
            <person name="Hori S."/>
            <person name="Arai W."/>
            <person name="Tsubouchi T."/>
            <person name="Morono Y."/>
            <person name="Uchiyama I."/>
            <person name="Ito T."/>
            <person name="Fujiyama A."/>
            <person name="Inagaki F."/>
            <person name="Takami H."/>
        </authorList>
    </citation>
    <scope>NUCLEOTIDE SEQUENCE</scope>
    <source>
        <strain evidence="4">Expedition CK06-06</strain>
    </source>
</reference>
<dbReference type="GO" id="GO:0034605">
    <property type="term" value="P:cellular response to heat"/>
    <property type="evidence" value="ECO:0007669"/>
    <property type="project" value="TreeGrafter"/>
</dbReference>
<evidence type="ECO:0000256" key="2">
    <source>
        <dbReference type="ARBA" id="ARBA00022840"/>
    </source>
</evidence>
<feature type="non-terminal residue" evidence="4">
    <location>
        <position position="1"/>
    </location>
</feature>
<dbReference type="InterPro" id="IPR050130">
    <property type="entry name" value="ClpA_ClpB"/>
</dbReference>
<dbReference type="Gene3D" id="1.10.8.60">
    <property type="match status" value="1"/>
</dbReference>
<dbReference type="GO" id="GO:0005524">
    <property type="term" value="F:ATP binding"/>
    <property type="evidence" value="ECO:0007669"/>
    <property type="project" value="UniProtKB-KW"/>
</dbReference>
<dbReference type="InterPro" id="IPR019489">
    <property type="entry name" value="Clp_ATPase_C"/>
</dbReference>
<dbReference type="GO" id="GO:0016887">
    <property type="term" value="F:ATP hydrolysis activity"/>
    <property type="evidence" value="ECO:0007669"/>
    <property type="project" value="TreeGrafter"/>
</dbReference>
<feature type="domain" description="Clp ATPase C-terminal" evidence="3">
    <location>
        <begin position="1"/>
        <end position="87"/>
    </location>
</feature>
<dbReference type="GO" id="GO:0005737">
    <property type="term" value="C:cytoplasm"/>
    <property type="evidence" value="ECO:0007669"/>
    <property type="project" value="TreeGrafter"/>
</dbReference>
<comment type="caution">
    <text evidence="4">The sequence shown here is derived from an EMBL/GenBank/DDBJ whole genome shotgun (WGS) entry which is preliminary data.</text>
</comment>
<gene>
    <name evidence="4" type="ORF">S06H3_16780</name>
</gene>
<dbReference type="PANTHER" id="PTHR11638:SF18">
    <property type="entry name" value="HEAT SHOCK PROTEIN 104"/>
    <property type="match status" value="1"/>
</dbReference>
<organism evidence="4">
    <name type="scientific">marine sediment metagenome</name>
    <dbReference type="NCBI Taxonomy" id="412755"/>
    <lineage>
        <taxon>unclassified sequences</taxon>
        <taxon>metagenomes</taxon>
        <taxon>ecological metagenomes</taxon>
    </lineage>
</organism>
<dbReference type="PANTHER" id="PTHR11638">
    <property type="entry name" value="ATP-DEPENDENT CLP PROTEASE"/>
    <property type="match status" value="1"/>
</dbReference>
<evidence type="ECO:0000256" key="1">
    <source>
        <dbReference type="ARBA" id="ARBA00022741"/>
    </source>
</evidence>
<proteinExistence type="predicted"/>
<dbReference type="InterPro" id="IPR027417">
    <property type="entry name" value="P-loop_NTPase"/>
</dbReference>
<evidence type="ECO:0000259" key="3">
    <source>
        <dbReference type="SMART" id="SM01086"/>
    </source>
</evidence>
<sequence>DDVVEIVDIMIEEETKTLAESGINFEITDRAKRRIAEEGYDPDFGARPLRRAIQRLIENPLSEEILRGTLKRGDRVVADLKDNSIVFVKKEKAHPATALA</sequence>
<name>X1M9K7_9ZZZZ</name>
<accession>X1M9K7</accession>
<keyword evidence="1" id="KW-0547">Nucleotide-binding</keyword>
<protein>
    <recommendedName>
        <fullName evidence="3">Clp ATPase C-terminal domain-containing protein</fullName>
    </recommendedName>
</protein>
<dbReference type="SMART" id="SM01086">
    <property type="entry name" value="ClpB_D2-small"/>
    <property type="match status" value="1"/>
</dbReference>
<dbReference type="Pfam" id="PF10431">
    <property type="entry name" value="ClpB_D2-small"/>
    <property type="match status" value="1"/>
</dbReference>
<dbReference type="FunFam" id="1.10.8.60:FF:000017">
    <property type="entry name" value="ATP-dependent chaperone ClpB"/>
    <property type="match status" value="1"/>
</dbReference>
<evidence type="ECO:0000313" key="4">
    <source>
        <dbReference type="EMBL" id="GAI03019.1"/>
    </source>
</evidence>
<dbReference type="AlphaFoldDB" id="X1M9K7"/>
<dbReference type="EMBL" id="BARV01008333">
    <property type="protein sequence ID" value="GAI03019.1"/>
    <property type="molecule type" value="Genomic_DNA"/>
</dbReference>
<keyword evidence="2" id="KW-0067">ATP-binding</keyword>
<dbReference type="SUPFAM" id="SSF52540">
    <property type="entry name" value="P-loop containing nucleoside triphosphate hydrolases"/>
    <property type="match status" value="1"/>
</dbReference>